<reference evidence="1" key="1">
    <citation type="submission" date="2014-11" db="EMBL/GenBank/DDBJ databases">
        <authorList>
            <person name="Amaro Gonzalez C."/>
        </authorList>
    </citation>
    <scope>NUCLEOTIDE SEQUENCE</scope>
</reference>
<accession>A0A0E9QUB5</accession>
<proteinExistence type="predicted"/>
<reference evidence="1" key="2">
    <citation type="journal article" date="2015" name="Fish Shellfish Immunol.">
        <title>Early steps in the European eel (Anguilla anguilla)-Vibrio vulnificus interaction in the gills: Role of the RtxA13 toxin.</title>
        <authorList>
            <person name="Callol A."/>
            <person name="Pajuelo D."/>
            <person name="Ebbesson L."/>
            <person name="Teles M."/>
            <person name="MacKenzie S."/>
            <person name="Amaro C."/>
        </authorList>
    </citation>
    <scope>NUCLEOTIDE SEQUENCE</scope>
</reference>
<sequence>MKYKATIQESRILLSN</sequence>
<organism evidence="1">
    <name type="scientific">Anguilla anguilla</name>
    <name type="common">European freshwater eel</name>
    <name type="synonym">Muraena anguilla</name>
    <dbReference type="NCBI Taxonomy" id="7936"/>
    <lineage>
        <taxon>Eukaryota</taxon>
        <taxon>Metazoa</taxon>
        <taxon>Chordata</taxon>
        <taxon>Craniata</taxon>
        <taxon>Vertebrata</taxon>
        <taxon>Euteleostomi</taxon>
        <taxon>Actinopterygii</taxon>
        <taxon>Neopterygii</taxon>
        <taxon>Teleostei</taxon>
        <taxon>Anguilliformes</taxon>
        <taxon>Anguillidae</taxon>
        <taxon>Anguilla</taxon>
    </lineage>
</organism>
<dbReference type="EMBL" id="GBXM01088737">
    <property type="protein sequence ID" value="JAH19840.1"/>
    <property type="molecule type" value="Transcribed_RNA"/>
</dbReference>
<name>A0A0E9QUB5_ANGAN</name>
<protein>
    <submittedName>
        <fullName evidence="1">Uncharacterized protein</fullName>
    </submittedName>
</protein>
<dbReference type="AlphaFoldDB" id="A0A0E9QUB5"/>
<evidence type="ECO:0000313" key="1">
    <source>
        <dbReference type="EMBL" id="JAH19840.1"/>
    </source>
</evidence>